<dbReference type="Proteomes" id="UP000075683">
    <property type="component" value="Unassembled WGS sequence"/>
</dbReference>
<dbReference type="AlphaFoldDB" id="A0A150MDJ8"/>
<sequence>MGNAEYGAAKASYTRRHFPICLSCPNFSNEDLPGGTIWKTVTIPA</sequence>
<dbReference type="EMBL" id="LQYT01000009">
    <property type="protein sequence ID" value="KYD22634.1"/>
    <property type="molecule type" value="Genomic_DNA"/>
</dbReference>
<proteinExistence type="predicted"/>
<evidence type="ECO:0000313" key="2">
    <source>
        <dbReference type="Proteomes" id="UP000075683"/>
    </source>
</evidence>
<protein>
    <submittedName>
        <fullName evidence="1">Uncharacterized protein</fullName>
    </submittedName>
</protein>
<accession>A0A150MDJ8</accession>
<evidence type="ECO:0000313" key="1">
    <source>
        <dbReference type="EMBL" id="KYD22634.1"/>
    </source>
</evidence>
<organism evidence="1 2">
    <name type="scientific">Caldibacillus debilis</name>
    <dbReference type="NCBI Taxonomy" id="301148"/>
    <lineage>
        <taxon>Bacteria</taxon>
        <taxon>Bacillati</taxon>
        <taxon>Bacillota</taxon>
        <taxon>Bacilli</taxon>
        <taxon>Bacillales</taxon>
        <taxon>Bacillaceae</taxon>
        <taxon>Caldibacillus</taxon>
    </lineage>
</organism>
<gene>
    <name evidence="1" type="ORF">B4135_1117</name>
</gene>
<reference evidence="1 2" key="1">
    <citation type="submission" date="2016-01" db="EMBL/GenBank/DDBJ databases">
        <title>Draft Genome Sequences of Seven Thermophilic Sporeformers Isolated from Foods.</title>
        <authorList>
            <person name="Berendsen E.M."/>
            <person name="Wells-Bennik M.H."/>
            <person name="Krawcyk A.O."/>
            <person name="De Jong A."/>
            <person name="Holsappel S."/>
            <person name="Eijlander R.T."/>
            <person name="Kuipers O.P."/>
        </authorList>
    </citation>
    <scope>NUCLEOTIDE SEQUENCE [LARGE SCALE GENOMIC DNA]</scope>
    <source>
        <strain evidence="1 2">B4135</strain>
    </source>
</reference>
<name>A0A150MDJ8_9BACI</name>
<comment type="caution">
    <text evidence="1">The sequence shown here is derived from an EMBL/GenBank/DDBJ whole genome shotgun (WGS) entry which is preliminary data.</text>
</comment>